<dbReference type="STRING" id="593133.SAMN04488006_1220"/>
<organism evidence="1 2">
    <name type="scientific">Lutibacter maritimus</name>
    <dbReference type="NCBI Taxonomy" id="593133"/>
    <lineage>
        <taxon>Bacteria</taxon>
        <taxon>Pseudomonadati</taxon>
        <taxon>Bacteroidota</taxon>
        <taxon>Flavobacteriia</taxon>
        <taxon>Flavobacteriales</taxon>
        <taxon>Flavobacteriaceae</taxon>
        <taxon>Lutibacter</taxon>
    </lineage>
</organism>
<evidence type="ECO:0000313" key="2">
    <source>
        <dbReference type="Proteomes" id="UP000199312"/>
    </source>
</evidence>
<dbReference type="AlphaFoldDB" id="A0A1I6PNI2"/>
<sequence length="144" mass="16489">MALSDYNLSGEQKRNIAHFASIVRLAQADDIITKEEEKLLKRVANRFHILEEKYNEILNSPEDFPMHAPHNYDERIEHLFDLAKMVFADGEAKGEEANVLRKICIGLGFPIDNVEKVADEAIHLILNDNDLEEFTKAIKQVNKS</sequence>
<evidence type="ECO:0000313" key="1">
    <source>
        <dbReference type="EMBL" id="SFS41773.1"/>
    </source>
</evidence>
<dbReference type="RefSeq" id="WP_090223730.1">
    <property type="nucleotide sequence ID" value="NZ_FOZP01000002.1"/>
</dbReference>
<dbReference type="InterPro" id="IPR029024">
    <property type="entry name" value="TerB-like"/>
</dbReference>
<dbReference type="SUPFAM" id="SSF158682">
    <property type="entry name" value="TerB-like"/>
    <property type="match status" value="1"/>
</dbReference>
<gene>
    <name evidence="1" type="ORF">SAMN04488006_1220</name>
</gene>
<keyword evidence="2" id="KW-1185">Reference proteome</keyword>
<dbReference type="Gene3D" id="1.10.3680.10">
    <property type="entry name" value="TerB-like"/>
    <property type="match status" value="1"/>
</dbReference>
<dbReference type="EMBL" id="FOZP01000002">
    <property type="protein sequence ID" value="SFS41773.1"/>
    <property type="molecule type" value="Genomic_DNA"/>
</dbReference>
<name>A0A1I6PNI2_9FLAO</name>
<reference evidence="2" key="1">
    <citation type="submission" date="2016-10" db="EMBL/GenBank/DDBJ databases">
        <authorList>
            <person name="Varghese N."/>
            <person name="Submissions S."/>
        </authorList>
    </citation>
    <scope>NUCLEOTIDE SEQUENCE [LARGE SCALE GENOMIC DNA]</scope>
    <source>
        <strain evidence="2">DSM 24450</strain>
    </source>
</reference>
<proteinExistence type="predicted"/>
<protein>
    <submittedName>
        <fullName evidence="1">Uncharacterized conserved protein, tellurite resistance protein B (TerB) family</fullName>
    </submittedName>
</protein>
<accession>A0A1I6PNI2</accession>
<dbReference type="Proteomes" id="UP000199312">
    <property type="component" value="Unassembled WGS sequence"/>
</dbReference>
<dbReference type="OrthoDB" id="981083at2"/>